<sequence>MRILGVIIAAAFLVLTPVAASAATPDVPGRHITRWDETYTLQADGSADVRLEIDFDFGNNPGHGPYLVLPTRQKYGKTSNDRLYATSAISASSPTGAPAGVNLDQGRNFIDVKIGDPNVGNVSGTQTYVITYSVAHVMNATSSSETTSGAAGDEFYWNAVGDGAAVPIAKATVTVVSPVAASDAQCFAGTRGIAASCDGHTATGTSVTFTQGYLTAGQPFSVDVLYPQGTFATAPALIPSSDFKRAFALNAGTIGGAAVILFAGLFLLVRNLRTTAVDEQFAGLTPGLTPVGPSNGTVTKRNYKAPVAVRFDPPAGMRPGQIGTLIDEKADPRDVTATLVDLAVRGYLRIDDAGEKRAGLFSKEQDYTLVKLREGDAALSPYEASLLDALFAAGPQVKLSDLKTTFSTSMARVQKELYANVTLLGWFRRNPQSARAAWAGAGIAVLVAGFLGTFLLAQGTRLALIPVPLILLGVMILATTGNAPARTAKGTAALQDARGFELYLTKAEANQLRFEEGEDLFSKYLPYAIAFGVADKWAKKFEELAKQGQKLAEPTWYGGGFVYGAFWANAAGLGDRMNQFASFADSAMTAPTPGSSGGSGFGGGGGFSGGGGGGGGVGGW</sequence>
<evidence type="ECO:0000259" key="4">
    <source>
        <dbReference type="Pfam" id="PF20990"/>
    </source>
</evidence>
<protein>
    <submittedName>
        <fullName evidence="5">Putative membrane protein YgcG</fullName>
    </submittedName>
</protein>
<dbReference type="Pfam" id="PF09972">
    <property type="entry name" value="DUF2207"/>
    <property type="match status" value="1"/>
</dbReference>
<name>A0A7Y9ZER7_9MICO</name>
<feature type="chain" id="PRO_5031056302" evidence="2">
    <location>
        <begin position="23"/>
        <end position="620"/>
    </location>
</feature>
<evidence type="ECO:0000256" key="2">
    <source>
        <dbReference type="SAM" id="SignalP"/>
    </source>
</evidence>
<dbReference type="Proteomes" id="UP000547973">
    <property type="component" value="Unassembled WGS sequence"/>
</dbReference>
<dbReference type="InterPro" id="IPR048389">
    <property type="entry name" value="YciQ-like_C"/>
</dbReference>
<keyword evidence="2" id="KW-0732">Signal</keyword>
<gene>
    <name evidence="5" type="ORF">BKA03_002175</name>
</gene>
<organism evidence="5 6">
    <name type="scientific">Demequina lutea</name>
    <dbReference type="NCBI Taxonomy" id="431489"/>
    <lineage>
        <taxon>Bacteria</taxon>
        <taxon>Bacillati</taxon>
        <taxon>Actinomycetota</taxon>
        <taxon>Actinomycetes</taxon>
        <taxon>Micrococcales</taxon>
        <taxon>Demequinaceae</taxon>
        <taxon>Demequina</taxon>
    </lineage>
</organism>
<dbReference type="InterPro" id="IPR018702">
    <property type="entry name" value="DUF2207"/>
</dbReference>
<reference evidence="5 6" key="1">
    <citation type="submission" date="2020-07" db="EMBL/GenBank/DDBJ databases">
        <title>Sequencing the genomes of 1000 actinobacteria strains.</title>
        <authorList>
            <person name="Klenk H.-P."/>
        </authorList>
    </citation>
    <scope>NUCLEOTIDE SEQUENCE [LARGE SCALE GENOMIC DNA]</scope>
    <source>
        <strain evidence="5 6">DSM 19970</strain>
    </source>
</reference>
<proteinExistence type="predicted"/>
<dbReference type="AlphaFoldDB" id="A0A7Y9ZER7"/>
<evidence type="ECO:0000313" key="5">
    <source>
        <dbReference type="EMBL" id="NYI42056.1"/>
    </source>
</evidence>
<keyword evidence="1" id="KW-1133">Transmembrane helix</keyword>
<evidence type="ECO:0000259" key="3">
    <source>
        <dbReference type="Pfam" id="PF09972"/>
    </source>
</evidence>
<feature type="transmembrane region" description="Helical" evidence="1">
    <location>
        <begin position="247"/>
        <end position="269"/>
    </location>
</feature>
<feature type="transmembrane region" description="Helical" evidence="1">
    <location>
        <begin position="463"/>
        <end position="480"/>
    </location>
</feature>
<feature type="domain" description="DUF2207" evidence="3">
    <location>
        <begin position="32"/>
        <end position="225"/>
    </location>
</feature>
<feature type="transmembrane region" description="Helical" evidence="1">
    <location>
        <begin position="436"/>
        <end position="457"/>
    </location>
</feature>
<keyword evidence="1" id="KW-0812">Transmembrane</keyword>
<feature type="domain" description="Predicted membrane protein YciQ-like C-terminal" evidence="4">
    <location>
        <begin position="311"/>
        <end position="541"/>
    </location>
</feature>
<dbReference type="EMBL" id="JACBZO010000001">
    <property type="protein sequence ID" value="NYI42056.1"/>
    <property type="molecule type" value="Genomic_DNA"/>
</dbReference>
<accession>A0A7Y9ZER7</accession>
<comment type="caution">
    <text evidence="5">The sequence shown here is derived from an EMBL/GenBank/DDBJ whole genome shotgun (WGS) entry which is preliminary data.</text>
</comment>
<keyword evidence="1" id="KW-0472">Membrane</keyword>
<evidence type="ECO:0000256" key="1">
    <source>
        <dbReference type="SAM" id="Phobius"/>
    </source>
</evidence>
<dbReference type="RefSeq" id="WP_062076185.1">
    <property type="nucleotide sequence ID" value="NZ_BBRC01000019.1"/>
</dbReference>
<evidence type="ECO:0000313" key="6">
    <source>
        <dbReference type="Proteomes" id="UP000547973"/>
    </source>
</evidence>
<feature type="signal peptide" evidence="2">
    <location>
        <begin position="1"/>
        <end position="22"/>
    </location>
</feature>
<dbReference type="Pfam" id="PF20990">
    <property type="entry name" value="DUF2207_C"/>
    <property type="match status" value="1"/>
</dbReference>
<keyword evidence="6" id="KW-1185">Reference proteome</keyword>